<dbReference type="Gene3D" id="3.40.50.12480">
    <property type="match status" value="1"/>
</dbReference>
<accession>A0ABR2KN40</accession>
<dbReference type="PROSITE" id="PS00107">
    <property type="entry name" value="PROTEIN_KINASE_ATP"/>
    <property type="match status" value="1"/>
</dbReference>
<dbReference type="SUPFAM" id="SSF52058">
    <property type="entry name" value="L domain-like"/>
    <property type="match status" value="1"/>
</dbReference>
<feature type="domain" description="Protein kinase" evidence="3">
    <location>
        <begin position="12"/>
        <end position="286"/>
    </location>
</feature>
<dbReference type="InterPro" id="IPR001245">
    <property type="entry name" value="Ser-Thr/Tyr_kinase_cat_dom"/>
</dbReference>
<dbReference type="EMBL" id="JAPFFF010000004">
    <property type="protein sequence ID" value="KAK8892560.1"/>
    <property type="molecule type" value="Genomic_DNA"/>
</dbReference>
<evidence type="ECO:0000259" key="3">
    <source>
        <dbReference type="PROSITE" id="PS50011"/>
    </source>
</evidence>
<keyword evidence="1" id="KW-0547">Nucleotide-binding</keyword>
<dbReference type="InterPro" id="IPR000719">
    <property type="entry name" value="Prot_kinase_dom"/>
</dbReference>
<dbReference type="PANTHER" id="PTHR44329">
    <property type="entry name" value="SERINE/THREONINE-PROTEIN KINASE TNNI3K-RELATED"/>
    <property type="match status" value="1"/>
</dbReference>
<reference evidence="4 5" key="1">
    <citation type="submission" date="2024-04" db="EMBL/GenBank/DDBJ databases">
        <title>Tritrichomonas musculus Genome.</title>
        <authorList>
            <person name="Alves-Ferreira E."/>
            <person name="Grigg M."/>
            <person name="Lorenzi H."/>
            <person name="Galac M."/>
        </authorList>
    </citation>
    <scope>NUCLEOTIDE SEQUENCE [LARGE SCALE GENOMIC DNA]</scope>
    <source>
        <strain evidence="4 5">EAF2021</strain>
    </source>
</reference>
<dbReference type="SUPFAM" id="SSF56112">
    <property type="entry name" value="Protein kinase-like (PK-like)"/>
    <property type="match status" value="1"/>
</dbReference>
<feature type="compositionally biased region" description="Low complexity" evidence="2">
    <location>
        <begin position="363"/>
        <end position="373"/>
    </location>
</feature>
<evidence type="ECO:0000313" key="5">
    <source>
        <dbReference type="Proteomes" id="UP001470230"/>
    </source>
</evidence>
<dbReference type="InterPro" id="IPR017441">
    <property type="entry name" value="Protein_kinase_ATP_BS"/>
</dbReference>
<keyword evidence="5" id="KW-1185">Reference proteome</keyword>
<comment type="caution">
    <text evidence="4">The sequence shown here is derived from an EMBL/GenBank/DDBJ whole genome shotgun (WGS) entry which is preliminary data.</text>
</comment>
<dbReference type="PRINTS" id="PR00109">
    <property type="entry name" value="TYRKINASE"/>
</dbReference>
<dbReference type="Gene3D" id="3.80.10.10">
    <property type="entry name" value="Ribonuclease Inhibitor"/>
    <property type="match status" value="3"/>
</dbReference>
<dbReference type="InterPro" id="IPR051681">
    <property type="entry name" value="Ser/Thr_Kinases-Pseudokinases"/>
</dbReference>
<gene>
    <name evidence="4" type="ORF">M9Y10_029793</name>
</gene>
<sequence>MDKKEFLPLDKYEKQIRIGYGGFGEVFKVLEKSTGKIFAAKISVIEITEDQKSLVIELRHEINILSQSNHPSILKFIGYSPINFIGEPKPVIVAEFASNGSLKDLLDLERKSEQPASWNSTKKLINIYGIASAMSYLHSHNIIHRDLKTGNILEDENLYPKLADFGLSKIYHQSETSMSAQSTKDLKGTPKYVAPESWEKYEYTKEGDVYSFSFIVYQILTLEEPFKNYNIQMLYLQVVKQGYRPEFNKPIADSYRQLITQCWANKPADRPTFSEIVTRLKSDPKFITDEVDKDEYMNYIKFIDNYHTTYDPGKKFDQITVSAINPAKNSGEKEETKNEEDDEQERFKRAFREMNQNKKEMSESSSSSISSSIDDFHSKSGKEQKFIFDEISKMKEFGSLPEETQEFLKHTLSSQSTTNKTLTIPTNKTVLLFADESFTSPDFITILKYFESITIEVKCPSNVFDQILKALSNLNITTYKVHLIISEKSDLKASIQNFTAPIVATFDSSKITEISECALERCASLTEVTIPSSVTSIGNSAFSGCSKLAHVTIPSSVTSLGSYAFSGCSKLAEITIPSSVVEIGEGTFCFCSKLNKLTIPSSVKKFNGSVCKGCSLLTEFVFQSPSSIEQIGSECFKDCSKLSSISIPPSVRVINTSAFSGCASLAEVAIPAAVTRIEKCSFMGCSNLAKVTFEGPSSLFLIGEKAFCDCSLLAEFSVPPSVSDIEGKAFEGCKMLKKIAIPSSFKKIFLTRHLGIDKNVEVIKV</sequence>
<dbReference type="Proteomes" id="UP001470230">
    <property type="component" value="Unassembled WGS sequence"/>
</dbReference>
<dbReference type="InterPro" id="IPR032675">
    <property type="entry name" value="LRR_dom_sf"/>
</dbReference>
<dbReference type="SMART" id="SM00220">
    <property type="entry name" value="S_TKc"/>
    <property type="match status" value="1"/>
</dbReference>
<dbReference type="Pfam" id="PF13306">
    <property type="entry name" value="LRR_5"/>
    <property type="match status" value="1"/>
</dbReference>
<dbReference type="Pfam" id="PF00069">
    <property type="entry name" value="Pkinase"/>
    <property type="match status" value="1"/>
</dbReference>
<evidence type="ECO:0000256" key="1">
    <source>
        <dbReference type="PROSITE-ProRule" id="PRU10141"/>
    </source>
</evidence>
<proteinExistence type="predicted"/>
<protein>
    <recommendedName>
        <fullName evidence="3">Protein kinase domain-containing protein</fullName>
    </recommendedName>
</protein>
<name>A0ABR2KN40_9EUKA</name>
<dbReference type="InterPro" id="IPR026906">
    <property type="entry name" value="LRR_5"/>
</dbReference>
<feature type="binding site" evidence="1">
    <location>
        <position position="41"/>
    </location>
    <ligand>
        <name>ATP</name>
        <dbReference type="ChEBI" id="CHEBI:30616"/>
    </ligand>
</feature>
<dbReference type="InterPro" id="IPR011009">
    <property type="entry name" value="Kinase-like_dom_sf"/>
</dbReference>
<dbReference type="Gene3D" id="1.10.510.10">
    <property type="entry name" value="Transferase(Phosphotransferase) domain 1"/>
    <property type="match status" value="1"/>
</dbReference>
<organism evidence="4 5">
    <name type="scientific">Tritrichomonas musculus</name>
    <dbReference type="NCBI Taxonomy" id="1915356"/>
    <lineage>
        <taxon>Eukaryota</taxon>
        <taxon>Metamonada</taxon>
        <taxon>Parabasalia</taxon>
        <taxon>Tritrichomonadida</taxon>
        <taxon>Tritrichomonadidae</taxon>
        <taxon>Tritrichomonas</taxon>
    </lineage>
</organism>
<evidence type="ECO:0000313" key="4">
    <source>
        <dbReference type="EMBL" id="KAK8892560.1"/>
    </source>
</evidence>
<feature type="compositionally biased region" description="Basic and acidic residues" evidence="2">
    <location>
        <begin position="345"/>
        <end position="362"/>
    </location>
</feature>
<feature type="region of interest" description="Disordered" evidence="2">
    <location>
        <begin position="324"/>
        <end position="377"/>
    </location>
</feature>
<dbReference type="PROSITE" id="PS50011">
    <property type="entry name" value="PROTEIN_KINASE_DOM"/>
    <property type="match status" value="1"/>
</dbReference>
<evidence type="ECO:0000256" key="2">
    <source>
        <dbReference type="SAM" id="MobiDB-lite"/>
    </source>
</evidence>
<keyword evidence="1" id="KW-0067">ATP-binding</keyword>